<evidence type="ECO:0000313" key="14">
    <source>
        <dbReference type="EMBL" id="CAF3749221.1"/>
    </source>
</evidence>
<protein>
    <recommendedName>
        <fullName evidence="10">Hexosyltransferase</fullName>
        <ecNumber evidence="10">2.4.1.-</ecNumber>
    </recommendedName>
</protein>
<dbReference type="Proteomes" id="UP000663834">
    <property type="component" value="Unassembled WGS sequence"/>
</dbReference>
<dbReference type="EMBL" id="CAJOBJ010000479">
    <property type="protein sequence ID" value="CAF3825362.1"/>
    <property type="molecule type" value="Genomic_DNA"/>
</dbReference>
<name>A0A816ZV62_9BILA</name>
<dbReference type="OrthoDB" id="2139606at2759"/>
<evidence type="ECO:0000313" key="16">
    <source>
        <dbReference type="EMBL" id="CAF3825362.1"/>
    </source>
</evidence>
<comment type="subcellular location">
    <subcellularLocation>
        <location evidence="1 10">Golgi apparatus membrane</location>
        <topology evidence="1 10">Single-pass type II membrane protein</topology>
    </subcellularLocation>
</comment>
<organism evidence="13 17">
    <name type="scientific">Rotaria magnacalcarata</name>
    <dbReference type="NCBI Taxonomy" id="392030"/>
    <lineage>
        <taxon>Eukaryota</taxon>
        <taxon>Metazoa</taxon>
        <taxon>Spiralia</taxon>
        <taxon>Gnathifera</taxon>
        <taxon>Rotifera</taxon>
        <taxon>Eurotatoria</taxon>
        <taxon>Bdelloidea</taxon>
        <taxon>Philodinida</taxon>
        <taxon>Philodinidae</taxon>
        <taxon>Rotaria</taxon>
    </lineage>
</organism>
<evidence type="ECO:0000313" key="17">
    <source>
        <dbReference type="Proteomes" id="UP000663824"/>
    </source>
</evidence>
<dbReference type="GO" id="GO:0000139">
    <property type="term" value="C:Golgi membrane"/>
    <property type="evidence" value="ECO:0007669"/>
    <property type="project" value="UniProtKB-SubCell"/>
</dbReference>
<dbReference type="GO" id="GO:0006493">
    <property type="term" value="P:protein O-linked glycosylation"/>
    <property type="evidence" value="ECO:0007669"/>
    <property type="project" value="TreeGrafter"/>
</dbReference>
<reference evidence="13" key="1">
    <citation type="submission" date="2021-02" db="EMBL/GenBank/DDBJ databases">
        <authorList>
            <person name="Nowell W R."/>
        </authorList>
    </citation>
    <scope>NUCLEOTIDE SEQUENCE</scope>
</reference>
<evidence type="ECO:0000313" key="15">
    <source>
        <dbReference type="EMBL" id="CAF3778705.1"/>
    </source>
</evidence>
<evidence type="ECO:0000313" key="13">
    <source>
        <dbReference type="EMBL" id="CAF2226077.1"/>
    </source>
</evidence>
<evidence type="ECO:0000256" key="8">
    <source>
        <dbReference type="ARBA" id="ARBA00023034"/>
    </source>
</evidence>
<dbReference type="Gene3D" id="3.90.550.50">
    <property type="match status" value="1"/>
</dbReference>
<dbReference type="EMBL" id="CAJNOV010005611">
    <property type="protein sequence ID" value="CAF1218672.1"/>
    <property type="molecule type" value="Genomic_DNA"/>
</dbReference>
<dbReference type="EMBL" id="CAJNRE010020264">
    <property type="protein sequence ID" value="CAF2226077.1"/>
    <property type="molecule type" value="Genomic_DNA"/>
</dbReference>
<evidence type="ECO:0000256" key="7">
    <source>
        <dbReference type="ARBA" id="ARBA00022989"/>
    </source>
</evidence>
<evidence type="ECO:0000313" key="11">
    <source>
        <dbReference type="EMBL" id="CAF1218672.1"/>
    </source>
</evidence>
<dbReference type="Proteomes" id="UP000676336">
    <property type="component" value="Unassembled WGS sequence"/>
</dbReference>
<dbReference type="Proteomes" id="UP000663824">
    <property type="component" value="Unassembled WGS sequence"/>
</dbReference>
<dbReference type="PANTHER" id="PTHR11214:SF378">
    <property type="entry name" value="BETA-1,3-GALACTOSYLTRANSFERASE 4"/>
    <property type="match status" value="1"/>
</dbReference>
<keyword evidence="6 10" id="KW-0735">Signal-anchor</keyword>
<evidence type="ECO:0000256" key="10">
    <source>
        <dbReference type="RuleBase" id="RU363063"/>
    </source>
</evidence>
<evidence type="ECO:0000256" key="4">
    <source>
        <dbReference type="ARBA" id="ARBA00022679"/>
    </source>
</evidence>
<dbReference type="EMBL" id="CAJNOW010017223">
    <property type="protein sequence ID" value="CAF1655937.1"/>
    <property type="molecule type" value="Genomic_DNA"/>
</dbReference>
<dbReference type="Proteomes" id="UP000681720">
    <property type="component" value="Unassembled WGS sequence"/>
</dbReference>
<keyword evidence="8 10" id="KW-0333">Golgi apparatus</keyword>
<dbReference type="AlphaFoldDB" id="A0A816ZV62"/>
<keyword evidence="4" id="KW-0808">Transferase</keyword>
<dbReference type="Proteomes" id="UP000663855">
    <property type="component" value="Unassembled WGS sequence"/>
</dbReference>
<evidence type="ECO:0000256" key="6">
    <source>
        <dbReference type="ARBA" id="ARBA00022968"/>
    </source>
</evidence>
<dbReference type="PANTHER" id="PTHR11214">
    <property type="entry name" value="BETA-1,3-N-ACETYLGLUCOSAMINYLTRANSFERASE"/>
    <property type="match status" value="1"/>
</dbReference>
<comment type="similarity">
    <text evidence="2 10">Belongs to the glycosyltransferase 31 family.</text>
</comment>
<dbReference type="EMBL" id="CAJOBI010000002">
    <property type="protein sequence ID" value="CAF3778705.1"/>
    <property type="molecule type" value="Genomic_DNA"/>
</dbReference>
<proteinExistence type="inferred from homology"/>
<evidence type="ECO:0000256" key="9">
    <source>
        <dbReference type="ARBA" id="ARBA00023136"/>
    </source>
</evidence>
<evidence type="ECO:0000313" key="12">
    <source>
        <dbReference type="EMBL" id="CAF1655937.1"/>
    </source>
</evidence>
<evidence type="ECO:0000256" key="2">
    <source>
        <dbReference type="ARBA" id="ARBA00008661"/>
    </source>
</evidence>
<accession>A0A816ZV62</accession>
<comment type="caution">
    <text evidence="13">The sequence shown here is derived from an EMBL/GenBank/DDBJ whole genome shotgun (WGS) entry which is preliminary data.</text>
</comment>
<dbReference type="EC" id="2.4.1.-" evidence="10"/>
<dbReference type="EMBL" id="CAJOBH010000019">
    <property type="protein sequence ID" value="CAF3749221.1"/>
    <property type="molecule type" value="Genomic_DNA"/>
</dbReference>
<dbReference type="Pfam" id="PF01762">
    <property type="entry name" value="Galactosyl_T"/>
    <property type="match status" value="1"/>
</dbReference>
<dbReference type="GO" id="GO:0016758">
    <property type="term" value="F:hexosyltransferase activity"/>
    <property type="evidence" value="ECO:0007669"/>
    <property type="project" value="InterPro"/>
</dbReference>
<evidence type="ECO:0000256" key="1">
    <source>
        <dbReference type="ARBA" id="ARBA00004323"/>
    </source>
</evidence>
<keyword evidence="5 10" id="KW-0812">Transmembrane</keyword>
<dbReference type="Proteomes" id="UP000681967">
    <property type="component" value="Unassembled WGS sequence"/>
</dbReference>
<keyword evidence="3 10" id="KW-0328">Glycosyltransferase</keyword>
<sequence length="380" mass="43956">MLLSFYIHIILLISFAIFSVVTLTFIKRIYTENNLLSSTPPASIRDTQIEFRSLANGTNKSPSNASVARNDESDLRENIFGSAKAKNSILDRLTFINPPNTVCIYPDNTENYMIIIVLSRALNFDFRQAIRATWGGNEKYKGYNTIMKTIFFVGTDDSVQLAVRLEQARFNDVIEIVIPENYAFVAHKELASLLWTRLYCPLARIVFRADDDILMDTFSLLNFIKHDLNLNVNDGLYGWFRFNNSVHRGDRWAVTRMEYKPNTYPPYTFGVGYLFSNSSCQRLLNAANQPNHQIVRIGDAYITGILRDLAGIPFYDFHDLEFSYTFHDQLPCDEYFMDNPRLLLCMSKLHLGIREDLFEFYDTWDIILSKHNTSLSDAFY</sequence>
<dbReference type="InterPro" id="IPR002659">
    <property type="entry name" value="Glyco_trans_31"/>
</dbReference>
<evidence type="ECO:0000256" key="3">
    <source>
        <dbReference type="ARBA" id="ARBA00022676"/>
    </source>
</evidence>
<feature type="transmembrane region" description="Helical" evidence="10">
    <location>
        <begin position="6"/>
        <end position="26"/>
    </location>
</feature>
<evidence type="ECO:0000256" key="5">
    <source>
        <dbReference type="ARBA" id="ARBA00022692"/>
    </source>
</evidence>
<gene>
    <name evidence="14" type="ORF">BYL167_LOCUS237</name>
    <name evidence="11" type="ORF">CJN711_LOCUS12888</name>
    <name evidence="16" type="ORF">GIL414_LOCUS2471</name>
    <name evidence="12" type="ORF">KQP761_LOCUS30980</name>
    <name evidence="13" type="ORF">MBJ925_LOCUS36634</name>
    <name evidence="15" type="ORF">SMN809_LOCUS24</name>
</gene>
<keyword evidence="9 10" id="KW-0472">Membrane</keyword>
<keyword evidence="7 10" id="KW-1133">Transmembrane helix</keyword>